<feature type="transmembrane region" description="Helical" evidence="2">
    <location>
        <begin position="6"/>
        <end position="24"/>
    </location>
</feature>
<feature type="region of interest" description="Disordered" evidence="1">
    <location>
        <begin position="305"/>
        <end position="325"/>
    </location>
</feature>
<keyword evidence="2" id="KW-0472">Membrane</keyword>
<dbReference type="OMA" id="EEQIVFW"/>
<protein>
    <submittedName>
        <fullName evidence="3">Membrane-associated protein, putative</fullName>
    </submittedName>
</protein>
<evidence type="ECO:0000256" key="1">
    <source>
        <dbReference type="SAM" id="MobiDB-lite"/>
    </source>
</evidence>
<evidence type="ECO:0000256" key="2">
    <source>
        <dbReference type="SAM" id="Phobius"/>
    </source>
</evidence>
<keyword evidence="2" id="KW-0812">Transmembrane</keyword>
<dbReference type="VEuPathDB" id="TriTrypDB:BSAL_21825"/>
<sequence length="325" mass="37311">MIQRVEVWLIVMVAILSIFSQGYFTSSSASEQENEHESGQPKKSNSWLRDDKSSTADAEHHHDDTHDEYPHHLRRDGESHGSALAPREEQIAQIQQDLEDLRDGRMRDSLARTHRSKQLLDQAKSNAGWIFKSDEEKQRIERLDAEHNRDLRALAEVKAEEKALETRIKPLYGIVSAPFYIEQRNTIRSCVAKVQEVAYNQAWYSGLFNAHRAESLTDLLLQFLIEWLMGYVLMYPFAVGYYALWAAPWSIYEYSNGVVDIIPAAVVWVLGVGVMLLPLIALFGGGYLIFVKYGEQIAETLRRRAEESQRRREGPRPRPQAVGHF</sequence>
<dbReference type="OrthoDB" id="278279at2759"/>
<dbReference type="AlphaFoldDB" id="A0A0S4JLZ3"/>
<feature type="compositionally biased region" description="Basic and acidic residues" evidence="1">
    <location>
        <begin position="305"/>
        <end position="316"/>
    </location>
</feature>
<organism evidence="3 4">
    <name type="scientific">Bodo saltans</name>
    <name type="common">Flagellated protozoan</name>
    <dbReference type="NCBI Taxonomy" id="75058"/>
    <lineage>
        <taxon>Eukaryota</taxon>
        <taxon>Discoba</taxon>
        <taxon>Euglenozoa</taxon>
        <taxon>Kinetoplastea</taxon>
        <taxon>Metakinetoplastina</taxon>
        <taxon>Eubodonida</taxon>
        <taxon>Bodonidae</taxon>
        <taxon>Bodo</taxon>
    </lineage>
</organism>
<feature type="region of interest" description="Disordered" evidence="1">
    <location>
        <begin position="30"/>
        <end position="84"/>
    </location>
</feature>
<accession>A0A0S4JLZ3</accession>
<feature type="transmembrane region" description="Helical" evidence="2">
    <location>
        <begin position="219"/>
        <end position="245"/>
    </location>
</feature>
<evidence type="ECO:0000313" key="3">
    <source>
        <dbReference type="EMBL" id="CUG89513.1"/>
    </source>
</evidence>
<dbReference type="Proteomes" id="UP000051952">
    <property type="component" value="Unassembled WGS sequence"/>
</dbReference>
<evidence type="ECO:0000313" key="4">
    <source>
        <dbReference type="Proteomes" id="UP000051952"/>
    </source>
</evidence>
<feature type="transmembrane region" description="Helical" evidence="2">
    <location>
        <begin position="265"/>
        <end position="290"/>
    </location>
</feature>
<keyword evidence="2" id="KW-1133">Transmembrane helix</keyword>
<keyword evidence="4" id="KW-1185">Reference proteome</keyword>
<name>A0A0S4JLZ3_BODSA</name>
<gene>
    <name evidence="3" type="ORF">BSAL_21825</name>
</gene>
<reference evidence="4" key="1">
    <citation type="submission" date="2015-09" db="EMBL/GenBank/DDBJ databases">
        <authorList>
            <consortium name="Pathogen Informatics"/>
        </authorList>
    </citation>
    <scope>NUCLEOTIDE SEQUENCE [LARGE SCALE GENOMIC DNA]</scope>
    <source>
        <strain evidence="4">Lake Konstanz</strain>
    </source>
</reference>
<dbReference type="EMBL" id="CYKH01001747">
    <property type="protein sequence ID" value="CUG89513.1"/>
    <property type="molecule type" value="Genomic_DNA"/>
</dbReference>
<feature type="compositionally biased region" description="Basic and acidic residues" evidence="1">
    <location>
        <begin position="48"/>
        <end position="79"/>
    </location>
</feature>
<proteinExistence type="predicted"/>